<evidence type="ECO:0000313" key="3">
    <source>
        <dbReference type="Proteomes" id="UP000002027"/>
    </source>
</evidence>
<sequence length="285" mass="30833">MKALVIARLTFREALQRKLIWGVLALSLVFVALYAFGFHMLVREWNEMQARRPDDAGGPMMTYEIFASSMVMLGLYTVNFLAGIMTIFAAVGAIASEIDSGTLHAIIPKPLARWELVLGKYLGYAGMLVIYIAVMVGSVVVTARLIGSYTPPNIVQGMLLIVLVAMILLSLTMLGSTLFSTIANGVIVFMLYGMAMTGGLVEQIGTVLSNQTLINIGVATSILLPSDSMWRLASYVVQPQIAISFTGPNPLGTTVPPSATAVQYSIAYCLVLLLAAMLVFRRRDL</sequence>
<dbReference type="HOGENOM" id="CLU_081568_0_0_0"/>
<feature type="transmembrane region" description="Helical" evidence="1">
    <location>
        <begin position="70"/>
        <end position="95"/>
    </location>
</feature>
<feature type="transmembrane region" description="Helical" evidence="1">
    <location>
        <begin position="158"/>
        <end position="176"/>
    </location>
</feature>
<dbReference type="Proteomes" id="UP000002027">
    <property type="component" value="Chromosome 1"/>
</dbReference>
<reference evidence="3" key="1">
    <citation type="submission" date="2009-11" db="EMBL/GenBank/DDBJ databases">
        <title>The complete chromosome 1 of Sphaerobacter thermophilus DSM 20745.</title>
        <authorList>
            <person name="Lucas S."/>
            <person name="Copeland A."/>
            <person name="Lapidus A."/>
            <person name="Glavina del Rio T."/>
            <person name="Dalin E."/>
            <person name="Tice H."/>
            <person name="Bruce D."/>
            <person name="Goodwin L."/>
            <person name="Pitluck S."/>
            <person name="Kyrpides N."/>
            <person name="Mavromatis K."/>
            <person name="Ivanova N."/>
            <person name="Mikhailova N."/>
            <person name="LaButti K.M."/>
            <person name="Clum A."/>
            <person name="Sun H.I."/>
            <person name="Brettin T."/>
            <person name="Detter J.C."/>
            <person name="Han C."/>
            <person name="Larimer F."/>
            <person name="Land M."/>
            <person name="Hauser L."/>
            <person name="Markowitz V."/>
            <person name="Cheng J.F."/>
            <person name="Hugenholtz P."/>
            <person name="Woyke T."/>
            <person name="Wu D."/>
            <person name="Steenblock K."/>
            <person name="Schneider S."/>
            <person name="Pukall R."/>
            <person name="Goeker M."/>
            <person name="Klenk H.P."/>
            <person name="Eisen J.A."/>
        </authorList>
    </citation>
    <scope>NUCLEOTIDE SEQUENCE [LARGE SCALE GENOMIC DNA]</scope>
    <source>
        <strain evidence="3">ATCC 49802 / DSM 20745 / S 6022</strain>
    </source>
</reference>
<dbReference type="PANTHER" id="PTHR43471">
    <property type="entry name" value="ABC TRANSPORTER PERMEASE"/>
    <property type="match status" value="1"/>
</dbReference>
<dbReference type="STRING" id="479434.Sthe_2192"/>
<protein>
    <recommendedName>
        <fullName evidence="4">ABC transporter permease</fullName>
    </recommendedName>
</protein>
<keyword evidence="3" id="KW-1185">Reference proteome</keyword>
<reference evidence="2 3" key="2">
    <citation type="journal article" date="2010" name="Stand. Genomic Sci.">
        <title>Complete genome sequence of Desulfohalobium retbaense type strain (HR(100)).</title>
        <authorList>
            <person name="Spring S."/>
            <person name="Nolan M."/>
            <person name="Lapidus A."/>
            <person name="Glavina Del Rio T."/>
            <person name="Copeland A."/>
            <person name="Tice H."/>
            <person name="Cheng J.F."/>
            <person name="Lucas S."/>
            <person name="Land M."/>
            <person name="Chen F."/>
            <person name="Bruce D."/>
            <person name="Goodwin L."/>
            <person name="Pitluck S."/>
            <person name="Ivanova N."/>
            <person name="Mavromatis K."/>
            <person name="Mikhailova N."/>
            <person name="Pati A."/>
            <person name="Chen A."/>
            <person name="Palaniappan K."/>
            <person name="Hauser L."/>
            <person name="Chang Y.J."/>
            <person name="Jeffries C.D."/>
            <person name="Munk C."/>
            <person name="Kiss H."/>
            <person name="Chain P."/>
            <person name="Han C."/>
            <person name="Brettin T."/>
            <person name="Detter J.C."/>
            <person name="Schuler E."/>
            <person name="Goker M."/>
            <person name="Rohde M."/>
            <person name="Bristow J."/>
            <person name="Eisen J.A."/>
            <person name="Markowitz V."/>
            <person name="Hugenholtz P."/>
            <person name="Kyrpides N.C."/>
            <person name="Klenk H.P."/>
        </authorList>
    </citation>
    <scope>NUCLEOTIDE SEQUENCE [LARGE SCALE GENOMIC DNA]</scope>
    <source>
        <strain evidence="3">ATCC 49802 / DSM 20745 / S 6022</strain>
    </source>
</reference>
<feature type="transmembrane region" description="Helical" evidence="1">
    <location>
        <begin position="182"/>
        <end position="201"/>
    </location>
</feature>
<dbReference type="Pfam" id="PF12679">
    <property type="entry name" value="ABC2_membrane_2"/>
    <property type="match status" value="1"/>
</dbReference>
<organism evidence="2 3">
    <name type="scientific">Sphaerobacter thermophilus (strain ATCC 49802 / DSM 20745 / KCCM 41009 / NCIMB 13125 / S 6022)</name>
    <dbReference type="NCBI Taxonomy" id="479434"/>
    <lineage>
        <taxon>Bacteria</taxon>
        <taxon>Pseudomonadati</taxon>
        <taxon>Thermomicrobiota</taxon>
        <taxon>Thermomicrobia</taxon>
        <taxon>Sphaerobacterales</taxon>
        <taxon>Sphaerobacterineae</taxon>
        <taxon>Sphaerobacteraceae</taxon>
        <taxon>Sphaerobacter</taxon>
    </lineage>
</organism>
<feature type="transmembrane region" description="Helical" evidence="1">
    <location>
        <begin position="20"/>
        <end position="42"/>
    </location>
</feature>
<dbReference type="AlphaFoldDB" id="D1C6J1"/>
<evidence type="ECO:0000313" key="2">
    <source>
        <dbReference type="EMBL" id="ACZ39616.1"/>
    </source>
</evidence>
<keyword evidence="1" id="KW-1133">Transmembrane helix</keyword>
<dbReference type="OrthoDB" id="5146022at2"/>
<gene>
    <name evidence="2" type="ordered locus">Sthe_2192</name>
</gene>
<keyword evidence="1" id="KW-0812">Transmembrane</keyword>
<accession>D1C6J1</accession>
<evidence type="ECO:0008006" key="4">
    <source>
        <dbReference type="Google" id="ProtNLM"/>
    </source>
</evidence>
<feature type="transmembrane region" description="Helical" evidence="1">
    <location>
        <begin position="121"/>
        <end position="146"/>
    </location>
</feature>
<dbReference type="GO" id="GO:0005886">
    <property type="term" value="C:plasma membrane"/>
    <property type="evidence" value="ECO:0007669"/>
    <property type="project" value="UniProtKB-SubCell"/>
</dbReference>
<dbReference type="EMBL" id="CP001823">
    <property type="protein sequence ID" value="ACZ39616.1"/>
    <property type="molecule type" value="Genomic_DNA"/>
</dbReference>
<dbReference type="KEGG" id="sti:Sthe_2192"/>
<dbReference type="eggNOG" id="COG1277">
    <property type="taxonomic scope" value="Bacteria"/>
</dbReference>
<evidence type="ECO:0000256" key="1">
    <source>
        <dbReference type="SAM" id="Phobius"/>
    </source>
</evidence>
<dbReference type="GO" id="GO:0140359">
    <property type="term" value="F:ABC-type transporter activity"/>
    <property type="evidence" value="ECO:0007669"/>
    <property type="project" value="InterPro"/>
</dbReference>
<dbReference type="InParanoid" id="D1C6J1"/>
<keyword evidence="1" id="KW-0472">Membrane</keyword>
<name>D1C6J1_SPHTD</name>
<dbReference type="RefSeq" id="WP_012872662.1">
    <property type="nucleotide sequence ID" value="NC_013523.1"/>
</dbReference>
<proteinExistence type="predicted"/>
<feature type="transmembrane region" description="Helical" evidence="1">
    <location>
        <begin position="261"/>
        <end position="280"/>
    </location>
</feature>